<protein>
    <submittedName>
        <fullName evidence="1">Uncharacterized protein</fullName>
    </submittedName>
</protein>
<dbReference type="EMBL" id="VIGI01000014">
    <property type="protein sequence ID" value="KAB8291579.1"/>
    <property type="molecule type" value="Genomic_DNA"/>
</dbReference>
<gene>
    <name evidence="1" type="ORF">EYC80_006379</name>
</gene>
<comment type="caution">
    <text evidence="1">The sequence shown here is derived from an EMBL/GenBank/DDBJ whole genome shotgun (WGS) entry which is preliminary data.</text>
</comment>
<sequence length="119" mass="13715">MWNWSKIERIVPFIRTVHTYPPPYLPTYVPNRHQPYGYPAIYHSPSLLSPPYNSLQTPIPTLVTAIRRCEATQPPTPQTPYPVKTARSNFPLVSNQEINIVGPRATDGWKHLFNTNLYD</sequence>
<evidence type="ECO:0000313" key="1">
    <source>
        <dbReference type="EMBL" id="KAB8291579.1"/>
    </source>
</evidence>
<keyword evidence="2" id="KW-1185">Reference proteome</keyword>
<dbReference type="AlphaFoldDB" id="A0A5N6JRS6"/>
<name>A0A5N6JRS6_MONLA</name>
<organism evidence="1 2">
    <name type="scientific">Monilinia laxa</name>
    <name type="common">Brown rot fungus</name>
    <name type="synonym">Sclerotinia laxa</name>
    <dbReference type="NCBI Taxonomy" id="61186"/>
    <lineage>
        <taxon>Eukaryota</taxon>
        <taxon>Fungi</taxon>
        <taxon>Dikarya</taxon>
        <taxon>Ascomycota</taxon>
        <taxon>Pezizomycotina</taxon>
        <taxon>Leotiomycetes</taxon>
        <taxon>Helotiales</taxon>
        <taxon>Sclerotiniaceae</taxon>
        <taxon>Monilinia</taxon>
    </lineage>
</organism>
<accession>A0A5N6JRS6</accession>
<dbReference type="Proteomes" id="UP000326757">
    <property type="component" value="Unassembled WGS sequence"/>
</dbReference>
<proteinExistence type="predicted"/>
<reference evidence="1 2" key="1">
    <citation type="submission" date="2019-06" db="EMBL/GenBank/DDBJ databases">
        <title>Genome Sequence of the Brown Rot Fungal Pathogen Monilinia laxa.</title>
        <authorList>
            <person name="De Miccolis Angelini R.M."/>
            <person name="Landi L."/>
            <person name="Abate D."/>
            <person name="Pollastro S."/>
            <person name="Romanazzi G."/>
            <person name="Faretra F."/>
        </authorList>
    </citation>
    <scope>NUCLEOTIDE SEQUENCE [LARGE SCALE GENOMIC DNA]</scope>
    <source>
        <strain evidence="1 2">Mlax316</strain>
    </source>
</reference>
<evidence type="ECO:0000313" key="2">
    <source>
        <dbReference type="Proteomes" id="UP000326757"/>
    </source>
</evidence>